<dbReference type="PANTHER" id="PTHR43236">
    <property type="entry name" value="ANTITOXIN HIGA1"/>
    <property type="match status" value="1"/>
</dbReference>
<evidence type="ECO:0000313" key="3">
    <source>
        <dbReference type="Proteomes" id="UP001413721"/>
    </source>
</evidence>
<dbReference type="EMBL" id="JBBKTW010000004">
    <property type="protein sequence ID" value="MEN2989346.1"/>
    <property type="molecule type" value="Genomic_DNA"/>
</dbReference>
<sequence length="258" mass="29106">MHLTHAERLLQELGITEPDEIDLDAIAFHVGARVRYRPLEGCEARIIGAGDQAIITVKVDSHPRRKRFSIAHELGHWHHHRGQCLVCRAEEMRPGGALSPERVADGFAAHLLMPAYLFKPLARQHGRLTFKAVNALAEAFRTSQTATAIRLVESDHAPALLICHGAKGRKWFTRAPSVPQRWFPQEALDADSFAFGVLFGSKPDDPMPRKIGADAWFDRRDAERFEVHEQTRRTGTDEVLTLILVSDPDMLEDQGYRR</sequence>
<dbReference type="Proteomes" id="UP001413721">
    <property type="component" value="Unassembled WGS sequence"/>
</dbReference>
<dbReference type="InterPro" id="IPR010359">
    <property type="entry name" value="IrrE_HExxH"/>
</dbReference>
<dbReference type="Gene3D" id="1.10.10.2910">
    <property type="match status" value="1"/>
</dbReference>
<dbReference type="InterPro" id="IPR052345">
    <property type="entry name" value="Rad_response_metalloprotease"/>
</dbReference>
<protein>
    <submittedName>
        <fullName evidence="2">ImmA/IrrE family metallo-endopeptidase</fullName>
    </submittedName>
</protein>
<keyword evidence="3" id="KW-1185">Reference proteome</keyword>
<proteinExistence type="predicted"/>
<accession>A0ABU9YKZ0</accession>
<dbReference type="RefSeq" id="WP_345937520.1">
    <property type="nucleotide sequence ID" value="NZ_JBBKTW010000004.1"/>
</dbReference>
<name>A0ABU9YKZ0_9PROT</name>
<gene>
    <name evidence="2" type="ORF">WG926_13615</name>
</gene>
<dbReference type="PANTHER" id="PTHR43236:SF2">
    <property type="entry name" value="BLL0069 PROTEIN"/>
    <property type="match status" value="1"/>
</dbReference>
<evidence type="ECO:0000259" key="1">
    <source>
        <dbReference type="Pfam" id="PF06114"/>
    </source>
</evidence>
<organism evidence="2 3">
    <name type="scientific">Tistrella arctica</name>
    <dbReference type="NCBI Taxonomy" id="3133430"/>
    <lineage>
        <taxon>Bacteria</taxon>
        <taxon>Pseudomonadati</taxon>
        <taxon>Pseudomonadota</taxon>
        <taxon>Alphaproteobacteria</taxon>
        <taxon>Geminicoccales</taxon>
        <taxon>Geminicoccaceae</taxon>
        <taxon>Tistrella</taxon>
    </lineage>
</organism>
<feature type="domain" description="IrrE N-terminal-like" evidence="1">
    <location>
        <begin position="31"/>
        <end position="151"/>
    </location>
</feature>
<evidence type="ECO:0000313" key="2">
    <source>
        <dbReference type="EMBL" id="MEN2989346.1"/>
    </source>
</evidence>
<dbReference type="Pfam" id="PF06114">
    <property type="entry name" value="Peptidase_M78"/>
    <property type="match status" value="1"/>
</dbReference>
<comment type="caution">
    <text evidence="2">The sequence shown here is derived from an EMBL/GenBank/DDBJ whole genome shotgun (WGS) entry which is preliminary data.</text>
</comment>
<reference evidence="2 3" key="1">
    <citation type="submission" date="2024-03" db="EMBL/GenBank/DDBJ databases">
        <title>High-quality draft genome sequencing of Tistrella sp. BH-R2-4.</title>
        <authorList>
            <person name="Dong C."/>
        </authorList>
    </citation>
    <scope>NUCLEOTIDE SEQUENCE [LARGE SCALE GENOMIC DNA]</scope>
    <source>
        <strain evidence="2 3">BH-R2-4</strain>
    </source>
</reference>